<sequence length="172" mass="18936">MYTFTPCDRKKCFPVENRYIDGHLQDFTALGSYFSSWSMETEFLEAISDFHLLIYLYKMEMLPMKTQMQSLLEAVRTKNKDQAYEFKKNETWTLLESLVGNEVGMSEGAGPSRKNGATGRGSSISSENLSNSGDNDGAAGSGAGGSVSWTCDHCTFINGSVLSSCEMCGLPR</sequence>
<dbReference type="GO" id="GO:0005634">
    <property type="term" value="C:nucleus"/>
    <property type="evidence" value="ECO:0007669"/>
    <property type="project" value="TreeGrafter"/>
</dbReference>
<dbReference type="SUPFAM" id="SSF90209">
    <property type="entry name" value="Ran binding protein zinc finger-like"/>
    <property type="match status" value="1"/>
</dbReference>
<feature type="region of interest" description="Disordered" evidence="5">
    <location>
        <begin position="105"/>
        <end position="137"/>
    </location>
</feature>
<dbReference type="EnsemblMetazoa" id="MESCA006258-RA">
    <property type="protein sequence ID" value="MESCA006258-PA"/>
    <property type="gene ID" value="MESCA006258"/>
</dbReference>
<evidence type="ECO:0000313" key="8">
    <source>
        <dbReference type="Proteomes" id="UP000015102"/>
    </source>
</evidence>
<evidence type="ECO:0000256" key="5">
    <source>
        <dbReference type="SAM" id="MobiDB-lite"/>
    </source>
</evidence>
<evidence type="ECO:0000256" key="2">
    <source>
        <dbReference type="ARBA" id="ARBA00022771"/>
    </source>
</evidence>
<organism evidence="7 8">
    <name type="scientific">Megaselia scalaris</name>
    <name type="common">Humpbacked fly</name>
    <name type="synonym">Phora scalaris</name>
    <dbReference type="NCBI Taxonomy" id="36166"/>
    <lineage>
        <taxon>Eukaryota</taxon>
        <taxon>Metazoa</taxon>
        <taxon>Ecdysozoa</taxon>
        <taxon>Arthropoda</taxon>
        <taxon>Hexapoda</taxon>
        <taxon>Insecta</taxon>
        <taxon>Pterygota</taxon>
        <taxon>Neoptera</taxon>
        <taxon>Endopterygota</taxon>
        <taxon>Diptera</taxon>
        <taxon>Brachycera</taxon>
        <taxon>Muscomorpha</taxon>
        <taxon>Platypezoidea</taxon>
        <taxon>Phoridae</taxon>
        <taxon>Megaseliini</taxon>
        <taxon>Megaselia</taxon>
    </lineage>
</organism>
<dbReference type="InterPro" id="IPR036443">
    <property type="entry name" value="Znf_RanBP2_sf"/>
</dbReference>
<keyword evidence="1" id="KW-0479">Metal-binding</keyword>
<reference evidence="7" key="2">
    <citation type="submission" date="2015-06" db="UniProtKB">
        <authorList>
            <consortium name="EnsemblMetazoa"/>
        </authorList>
    </citation>
    <scope>IDENTIFICATION</scope>
</reference>
<dbReference type="GO" id="GO:0043130">
    <property type="term" value="F:ubiquitin binding"/>
    <property type="evidence" value="ECO:0007669"/>
    <property type="project" value="TreeGrafter"/>
</dbReference>
<evidence type="ECO:0000256" key="4">
    <source>
        <dbReference type="PROSITE-ProRule" id="PRU00322"/>
    </source>
</evidence>
<dbReference type="PROSITE" id="PS50199">
    <property type="entry name" value="ZF_RANBP2_2"/>
    <property type="match status" value="1"/>
</dbReference>
<dbReference type="InterPro" id="IPR001876">
    <property type="entry name" value="Znf_RanBP2"/>
</dbReference>
<dbReference type="STRING" id="36166.T1GRH3"/>
<evidence type="ECO:0000259" key="6">
    <source>
        <dbReference type="PROSITE" id="PS50199"/>
    </source>
</evidence>
<evidence type="ECO:0000313" key="7">
    <source>
        <dbReference type="EnsemblMetazoa" id="MESCA006258-PA"/>
    </source>
</evidence>
<accession>T1GRH3</accession>
<dbReference type="GO" id="GO:0008270">
    <property type="term" value="F:zinc ion binding"/>
    <property type="evidence" value="ECO:0007669"/>
    <property type="project" value="UniProtKB-KW"/>
</dbReference>
<dbReference type="InterPro" id="IPR016563">
    <property type="entry name" value="Npl4"/>
</dbReference>
<name>T1GRH3_MEGSC</name>
<dbReference type="EMBL" id="CAQQ02189222">
    <property type="status" value="NOT_ANNOTATED_CDS"/>
    <property type="molecule type" value="Genomic_DNA"/>
</dbReference>
<dbReference type="SMART" id="SM00547">
    <property type="entry name" value="ZnF_RBZ"/>
    <property type="match status" value="1"/>
</dbReference>
<dbReference type="PROSITE" id="PS01358">
    <property type="entry name" value="ZF_RANBP2_1"/>
    <property type="match status" value="1"/>
</dbReference>
<keyword evidence="8" id="KW-1185">Reference proteome</keyword>
<dbReference type="InterPro" id="IPR007717">
    <property type="entry name" value="NPL4_C"/>
</dbReference>
<dbReference type="GO" id="GO:0006511">
    <property type="term" value="P:ubiquitin-dependent protein catabolic process"/>
    <property type="evidence" value="ECO:0007669"/>
    <property type="project" value="InterPro"/>
</dbReference>
<dbReference type="PANTHER" id="PTHR12710">
    <property type="entry name" value="NUCLEAR PROTEIN LOCALIZATION 4"/>
    <property type="match status" value="1"/>
</dbReference>
<dbReference type="AlphaFoldDB" id="T1GRH3"/>
<dbReference type="GO" id="GO:0031625">
    <property type="term" value="F:ubiquitin protein ligase binding"/>
    <property type="evidence" value="ECO:0007669"/>
    <property type="project" value="TreeGrafter"/>
</dbReference>
<evidence type="ECO:0000256" key="3">
    <source>
        <dbReference type="ARBA" id="ARBA00022833"/>
    </source>
</evidence>
<dbReference type="HOGENOM" id="CLU_105559_0_0_1"/>
<dbReference type="Pfam" id="PF05021">
    <property type="entry name" value="NPL4"/>
    <property type="match status" value="1"/>
</dbReference>
<dbReference type="PANTHER" id="PTHR12710:SF0">
    <property type="entry name" value="NUCLEAR PROTEIN LOCALIZATION PROTEIN 4 HOMOLOG"/>
    <property type="match status" value="1"/>
</dbReference>
<evidence type="ECO:0000256" key="1">
    <source>
        <dbReference type="ARBA" id="ARBA00022723"/>
    </source>
</evidence>
<feature type="domain" description="RanBP2-type" evidence="6">
    <location>
        <begin position="142"/>
        <end position="172"/>
    </location>
</feature>
<proteinExistence type="predicted"/>
<keyword evidence="2 4" id="KW-0863">Zinc-finger</keyword>
<dbReference type="OMA" id="DFAMCEM"/>
<dbReference type="Proteomes" id="UP000015102">
    <property type="component" value="Unassembled WGS sequence"/>
</dbReference>
<keyword evidence="3" id="KW-0862">Zinc</keyword>
<protein>
    <recommendedName>
        <fullName evidence="6">RanBP2-type domain-containing protein</fullName>
    </recommendedName>
</protein>
<feature type="compositionally biased region" description="Low complexity" evidence="5">
    <location>
        <begin position="122"/>
        <end position="137"/>
    </location>
</feature>
<reference evidence="8" key="1">
    <citation type="submission" date="2013-02" db="EMBL/GenBank/DDBJ databases">
        <authorList>
            <person name="Hughes D."/>
        </authorList>
    </citation>
    <scope>NUCLEOTIDE SEQUENCE</scope>
    <source>
        <strain>Durham</strain>
        <strain evidence="8">NC isolate 2 -- Noor lab</strain>
    </source>
</reference>
<dbReference type="Gene3D" id="2.30.30.380">
    <property type="entry name" value="Zn-finger domain of Sec23/24"/>
    <property type="match status" value="1"/>
</dbReference>